<feature type="compositionally biased region" description="Low complexity" evidence="8">
    <location>
        <begin position="94"/>
        <end position="113"/>
    </location>
</feature>
<comment type="catalytic activity">
    <reaction evidence="7">
        <text>L-seryl-[protein] + ATP = O-phospho-L-seryl-[protein] + ADP + H(+)</text>
        <dbReference type="Rhea" id="RHEA:17989"/>
        <dbReference type="Rhea" id="RHEA-COMP:9863"/>
        <dbReference type="Rhea" id="RHEA-COMP:11604"/>
        <dbReference type="ChEBI" id="CHEBI:15378"/>
        <dbReference type="ChEBI" id="CHEBI:29999"/>
        <dbReference type="ChEBI" id="CHEBI:30616"/>
        <dbReference type="ChEBI" id="CHEBI:83421"/>
        <dbReference type="ChEBI" id="CHEBI:456216"/>
        <dbReference type="EC" id="2.7.11.1"/>
    </reaction>
</comment>
<comment type="catalytic activity">
    <reaction evidence="6">
        <text>L-threonyl-[protein] + ATP = O-phospho-L-threonyl-[protein] + ADP + H(+)</text>
        <dbReference type="Rhea" id="RHEA:46608"/>
        <dbReference type="Rhea" id="RHEA-COMP:11060"/>
        <dbReference type="Rhea" id="RHEA-COMP:11605"/>
        <dbReference type="ChEBI" id="CHEBI:15378"/>
        <dbReference type="ChEBI" id="CHEBI:30013"/>
        <dbReference type="ChEBI" id="CHEBI:30616"/>
        <dbReference type="ChEBI" id="CHEBI:61977"/>
        <dbReference type="ChEBI" id="CHEBI:456216"/>
        <dbReference type="EC" id="2.7.11.1"/>
    </reaction>
</comment>
<accession>A0A9N9SBZ0</accession>
<keyword evidence="3" id="KW-0547">Nucleotide-binding</keyword>
<evidence type="ECO:0000313" key="10">
    <source>
        <dbReference type="EMBL" id="CAG9816194.1"/>
    </source>
</evidence>
<organism evidence="10 11">
    <name type="scientific">Phaedon cochleariae</name>
    <name type="common">Mustard beetle</name>
    <dbReference type="NCBI Taxonomy" id="80249"/>
    <lineage>
        <taxon>Eukaryota</taxon>
        <taxon>Metazoa</taxon>
        <taxon>Ecdysozoa</taxon>
        <taxon>Arthropoda</taxon>
        <taxon>Hexapoda</taxon>
        <taxon>Insecta</taxon>
        <taxon>Pterygota</taxon>
        <taxon>Neoptera</taxon>
        <taxon>Endopterygota</taxon>
        <taxon>Coleoptera</taxon>
        <taxon>Polyphaga</taxon>
        <taxon>Cucujiformia</taxon>
        <taxon>Chrysomeloidea</taxon>
        <taxon>Chrysomelidae</taxon>
        <taxon>Chrysomelinae</taxon>
        <taxon>Chrysomelini</taxon>
        <taxon>Phaedon</taxon>
    </lineage>
</organism>
<dbReference type="AlphaFoldDB" id="A0A9N9SBZ0"/>
<feature type="domain" description="Protein kinase" evidence="9">
    <location>
        <begin position="1"/>
        <end position="171"/>
    </location>
</feature>
<keyword evidence="2" id="KW-0808">Transferase</keyword>
<feature type="compositionally biased region" description="Basic and acidic residues" evidence="8">
    <location>
        <begin position="211"/>
        <end position="223"/>
    </location>
</feature>
<feature type="compositionally biased region" description="Basic and acidic residues" evidence="8">
    <location>
        <begin position="241"/>
        <end position="262"/>
    </location>
</feature>
<keyword evidence="5" id="KW-0067">ATP-binding</keyword>
<dbReference type="SUPFAM" id="SSF56112">
    <property type="entry name" value="Protein kinase-like (PK-like)"/>
    <property type="match status" value="1"/>
</dbReference>
<protein>
    <recommendedName>
        <fullName evidence="9">Protein kinase domain-containing protein</fullName>
    </recommendedName>
</protein>
<dbReference type="InterPro" id="IPR011009">
    <property type="entry name" value="Kinase-like_dom_sf"/>
</dbReference>
<evidence type="ECO:0000256" key="4">
    <source>
        <dbReference type="ARBA" id="ARBA00022777"/>
    </source>
</evidence>
<name>A0A9N9SBZ0_PHACE</name>
<dbReference type="PANTHER" id="PTHR24350">
    <property type="entry name" value="SERINE/THREONINE-PROTEIN KINASE IAL-RELATED"/>
    <property type="match status" value="1"/>
</dbReference>
<evidence type="ECO:0000256" key="5">
    <source>
        <dbReference type="ARBA" id="ARBA00022840"/>
    </source>
</evidence>
<dbReference type="Proteomes" id="UP001153737">
    <property type="component" value="Chromosome 13"/>
</dbReference>
<evidence type="ECO:0000256" key="1">
    <source>
        <dbReference type="ARBA" id="ARBA00022527"/>
    </source>
</evidence>
<keyword evidence="1" id="KW-0723">Serine/threonine-protein kinase</keyword>
<keyword evidence="11" id="KW-1185">Reference proteome</keyword>
<evidence type="ECO:0000256" key="8">
    <source>
        <dbReference type="SAM" id="MobiDB-lite"/>
    </source>
</evidence>
<dbReference type="InterPro" id="IPR000719">
    <property type="entry name" value="Prot_kinase_dom"/>
</dbReference>
<feature type="compositionally biased region" description="Basic residues" evidence="8">
    <location>
        <begin position="119"/>
        <end position="128"/>
    </location>
</feature>
<reference evidence="10" key="2">
    <citation type="submission" date="2022-10" db="EMBL/GenBank/DDBJ databases">
        <authorList>
            <consortium name="ENA_rothamsted_submissions"/>
            <consortium name="culmorum"/>
            <person name="King R."/>
        </authorList>
    </citation>
    <scope>NUCLEOTIDE SEQUENCE</scope>
</reference>
<evidence type="ECO:0000259" key="9">
    <source>
        <dbReference type="PROSITE" id="PS50011"/>
    </source>
</evidence>
<dbReference type="OrthoDB" id="63267at2759"/>
<gene>
    <name evidence="10" type="ORF">PHAECO_LOCUS3762</name>
</gene>
<evidence type="ECO:0000256" key="6">
    <source>
        <dbReference type="ARBA" id="ARBA00047899"/>
    </source>
</evidence>
<feature type="compositionally biased region" description="Basic and acidic residues" evidence="8">
    <location>
        <begin position="129"/>
        <end position="138"/>
    </location>
</feature>
<evidence type="ECO:0000256" key="3">
    <source>
        <dbReference type="ARBA" id="ARBA00022741"/>
    </source>
</evidence>
<dbReference type="PROSITE" id="PS50011">
    <property type="entry name" value="PROTEIN_KINASE_DOM"/>
    <property type="match status" value="1"/>
</dbReference>
<dbReference type="EMBL" id="OU896719">
    <property type="protein sequence ID" value="CAG9816194.1"/>
    <property type="molecule type" value="Genomic_DNA"/>
</dbReference>
<sequence>MHSRGVVHRDLKPENLVFTSSDADGLLTVDPARRLRMVDLQHNAWIQGSQSFPQTPLMTPDVLGSSAEKSVQTTFNAFHLAEREGFRRMKKSSSDNNSSSSSSFTSDSSLKSAPPTPLKRPHHPAPPRRKTDTDERSEATNADQRVADSDQRVADSDERVADPTERVADFLHTMSPDPIDPNASDSGRLSGDSGAMRASTGSSGIAVSDKNSIDSKKGKKIDGEPPVEFVSLPHRTRKRKATEEPEKPDVSRAKKSKAELARRGRKRVQR</sequence>
<dbReference type="Gene3D" id="1.10.510.10">
    <property type="entry name" value="Transferase(Phosphotransferase) domain 1"/>
    <property type="match status" value="1"/>
</dbReference>
<reference evidence="10" key="1">
    <citation type="submission" date="2022-01" db="EMBL/GenBank/DDBJ databases">
        <authorList>
            <person name="King R."/>
        </authorList>
    </citation>
    <scope>NUCLEOTIDE SEQUENCE</scope>
</reference>
<dbReference type="PROSITE" id="PS00108">
    <property type="entry name" value="PROTEIN_KINASE_ST"/>
    <property type="match status" value="1"/>
</dbReference>
<dbReference type="InterPro" id="IPR030616">
    <property type="entry name" value="Aur-like"/>
</dbReference>
<evidence type="ECO:0000313" key="11">
    <source>
        <dbReference type="Proteomes" id="UP001153737"/>
    </source>
</evidence>
<feature type="compositionally biased region" description="Basic and acidic residues" evidence="8">
    <location>
        <begin position="145"/>
        <end position="169"/>
    </location>
</feature>
<dbReference type="GO" id="GO:0005524">
    <property type="term" value="F:ATP binding"/>
    <property type="evidence" value="ECO:0007669"/>
    <property type="project" value="UniProtKB-KW"/>
</dbReference>
<dbReference type="GO" id="GO:0004674">
    <property type="term" value="F:protein serine/threonine kinase activity"/>
    <property type="evidence" value="ECO:0007669"/>
    <property type="project" value="UniProtKB-KW"/>
</dbReference>
<proteinExistence type="predicted"/>
<keyword evidence="4" id="KW-0418">Kinase</keyword>
<evidence type="ECO:0000256" key="2">
    <source>
        <dbReference type="ARBA" id="ARBA00022679"/>
    </source>
</evidence>
<evidence type="ECO:0000256" key="7">
    <source>
        <dbReference type="ARBA" id="ARBA00048679"/>
    </source>
</evidence>
<dbReference type="InterPro" id="IPR008271">
    <property type="entry name" value="Ser/Thr_kinase_AS"/>
</dbReference>
<feature type="region of interest" description="Disordered" evidence="8">
    <location>
        <begin position="86"/>
        <end position="270"/>
    </location>
</feature>